<sequence length="15" mass="1967">MMFLWSWLNYTSSWD</sequence>
<name>A0A2P2J7Z6_RHIMU</name>
<protein>
    <submittedName>
        <fullName evidence="1">Uncharacterized protein</fullName>
    </submittedName>
</protein>
<organism evidence="1">
    <name type="scientific">Rhizophora mucronata</name>
    <name type="common">Asiatic mangrove</name>
    <dbReference type="NCBI Taxonomy" id="61149"/>
    <lineage>
        <taxon>Eukaryota</taxon>
        <taxon>Viridiplantae</taxon>
        <taxon>Streptophyta</taxon>
        <taxon>Embryophyta</taxon>
        <taxon>Tracheophyta</taxon>
        <taxon>Spermatophyta</taxon>
        <taxon>Magnoliopsida</taxon>
        <taxon>eudicotyledons</taxon>
        <taxon>Gunneridae</taxon>
        <taxon>Pentapetalae</taxon>
        <taxon>rosids</taxon>
        <taxon>fabids</taxon>
        <taxon>Malpighiales</taxon>
        <taxon>Rhizophoraceae</taxon>
        <taxon>Rhizophora</taxon>
    </lineage>
</organism>
<reference evidence="1" key="1">
    <citation type="submission" date="2018-02" db="EMBL/GenBank/DDBJ databases">
        <title>Rhizophora mucronata_Transcriptome.</title>
        <authorList>
            <person name="Meera S.P."/>
            <person name="Sreeshan A."/>
            <person name="Augustine A."/>
        </authorList>
    </citation>
    <scope>NUCLEOTIDE SEQUENCE</scope>
    <source>
        <tissue evidence="1">Leaf</tissue>
    </source>
</reference>
<dbReference type="EMBL" id="GGEC01009034">
    <property type="protein sequence ID" value="MBW89517.1"/>
    <property type="molecule type" value="Transcribed_RNA"/>
</dbReference>
<evidence type="ECO:0000313" key="1">
    <source>
        <dbReference type="EMBL" id="MBW89517.1"/>
    </source>
</evidence>
<accession>A0A2P2J7Z6</accession>
<proteinExistence type="predicted"/>